<dbReference type="RefSeq" id="WP_156107870.1">
    <property type="nucleotide sequence ID" value="NZ_JBEYSH010000039.1"/>
</dbReference>
<sequence length="49" mass="5625">MSDEHVVRGRGNRATGMAGMSMLVVELRLEAREICDEEPREERIRLGIR</sequence>
<gene>
    <name evidence="1" type="ORF">V2K49_40290</name>
</gene>
<comment type="caution">
    <text evidence="1">The sequence shown here is derived from an EMBL/GenBank/DDBJ whole genome shotgun (WGS) entry which is preliminary data.</text>
</comment>
<organism evidence="1 2">
    <name type="scientific">Streptomyces antimycoticus</name>
    <dbReference type="NCBI Taxonomy" id="68175"/>
    <lineage>
        <taxon>Bacteria</taxon>
        <taxon>Bacillati</taxon>
        <taxon>Actinomycetota</taxon>
        <taxon>Actinomycetes</taxon>
        <taxon>Kitasatosporales</taxon>
        <taxon>Streptomycetaceae</taxon>
        <taxon>Streptomyces</taxon>
        <taxon>Streptomyces violaceusniger group</taxon>
    </lineage>
</organism>
<evidence type="ECO:0000313" key="2">
    <source>
        <dbReference type="Proteomes" id="UP001354649"/>
    </source>
</evidence>
<accession>A0ABD5JNV4</accession>
<dbReference type="AlphaFoldDB" id="A0ABD5JNV4"/>
<reference evidence="1 2" key="1">
    <citation type="submission" date="2023-11" db="EMBL/GenBank/DDBJ databases">
        <title>30 novel species of actinomycetes from the DSMZ collection.</title>
        <authorList>
            <person name="Nouioui I."/>
        </authorList>
    </citation>
    <scope>NUCLEOTIDE SEQUENCE [LARGE SCALE GENOMIC DNA]</scope>
    <source>
        <strain evidence="1 2">DSM 41602</strain>
    </source>
</reference>
<dbReference type="Proteomes" id="UP001354649">
    <property type="component" value="Unassembled WGS sequence"/>
</dbReference>
<dbReference type="EMBL" id="JAZBJQ010000043">
    <property type="protein sequence ID" value="MEE4589197.1"/>
    <property type="molecule type" value="Genomic_DNA"/>
</dbReference>
<evidence type="ECO:0000313" key="1">
    <source>
        <dbReference type="EMBL" id="MEE4589197.1"/>
    </source>
</evidence>
<proteinExistence type="predicted"/>
<protein>
    <submittedName>
        <fullName evidence="1">Uncharacterized protein</fullName>
    </submittedName>
</protein>
<name>A0ABD5JNV4_9ACTN</name>